<dbReference type="AlphaFoldDB" id="A0A165XI05"/>
<protein>
    <submittedName>
        <fullName evidence="2">Uncharacterized protein</fullName>
    </submittedName>
</protein>
<reference evidence="2 3" key="1">
    <citation type="journal article" date="2016" name="Mol. Biol. Evol.">
        <title>Comparative Genomics of Early-Diverging Mushroom-Forming Fungi Provides Insights into the Origins of Lignocellulose Decay Capabilities.</title>
        <authorList>
            <person name="Nagy L.G."/>
            <person name="Riley R."/>
            <person name="Tritt A."/>
            <person name="Adam C."/>
            <person name="Daum C."/>
            <person name="Floudas D."/>
            <person name="Sun H."/>
            <person name="Yadav J.S."/>
            <person name="Pangilinan J."/>
            <person name="Larsson K.H."/>
            <person name="Matsuura K."/>
            <person name="Barry K."/>
            <person name="Labutti K."/>
            <person name="Kuo R."/>
            <person name="Ohm R.A."/>
            <person name="Bhattacharya S.S."/>
            <person name="Shirouzu T."/>
            <person name="Yoshinaga Y."/>
            <person name="Martin F.M."/>
            <person name="Grigoriev I.V."/>
            <person name="Hibbett D.S."/>
        </authorList>
    </citation>
    <scope>NUCLEOTIDE SEQUENCE [LARGE SCALE GENOMIC DNA]</scope>
    <source>
        <strain evidence="2 3">HHB10207 ss-3</strain>
    </source>
</reference>
<gene>
    <name evidence="2" type="ORF">SISSUDRAFT_1055846</name>
</gene>
<proteinExistence type="predicted"/>
<organism evidence="2 3">
    <name type="scientific">Sistotremastrum suecicum HHB10207 ss-3</name>
    <dbReference type="NCBI Taxonomy" id="1314776"/>
    <lineage>
        <taxon>Eukaryota</taxon>
        <taxon>Fungi</taxon>
        <taxon>Dikarya</taxon>
        <taxon>Basidiomycota</taxon>
        <taxon>Agaricomycotina</taxon>
        <taxon>Agaricomycetes</taxon>
        <taxon>Sistotremastrales</taxon>
        <taxon>Sistotremastraceae</taxon>
        <taxon>Sistotremastrum</taxon>
    </lineage>
</organism>
<sequence length="54" mass="6255">MSEFRAHETAHREFLLSFLLCILNLNSYLFFANGPRFPVVITVPPCCLLQRSEI</sequence>
<dbReference type="Proteomes" id="UP000076798">
    <property type="component" value="Unassembled WGS sequence"/>
</dbReference>
<feature type="transmembrane region" description="Helical" evidence="1">
    <location>
        <begin position="12"/>
        <end position="31"/>
    </location>
</feature>
<keyword evidence="1" id="KW-1133">Transmembrane helix</keyword>
<accession>A0A165XI05</accession>
<evidence type="ECO:0000256" key="1">
    <source>
        <dbReference type="SAM" id="Phobius"/>
    </source>
</evidence>
<keyword evidence="1" id="KW-0812">Transmembrane</keyword>
<evidence type="ECO:0000313" key="3">
    <source>
        <dbReference type="Proteomes" id="UP000076798"/>
    </source>
</evidence>
<evidence type="ECO:0000313" key="2">
    <source>
        <dbReference type="EMBL" id="KZT32212.1"/>
    </source>
</evidence>
<name>A0A165XI05_9AGAM</name>
<keyword evidence="3" id="KW-1185">Reference proteome</keyword>
<dbReference type="EMBL" id="KV428369">
    <property type="protein sequence ID" value="KZT32212.1"/>
    <property type="molecule type" value="Genomic_DNA"/>
</dbReference>
<keyword evidence="1" id="KW-0472">Membrane</keyword>